<dbReference type="SUPFAM" id="SSF56784">
    <property type="entry name" value="HAD-like"/>
    <property type="match status" value="1"/>
</dbReference>
<accession>A0ABW4E7K4</accession>
<keyword evidence="2" id="KW-1185">Reference proteome</keyword>
<dbReference type="PANTHER" id="PTHR43434:SF26">
    <property type="entry name" value="PYROPHOSPHATASE PPAX"/>
    <property type="match status" value="1"/>
</dbReference>
<dbReference type="SFLD" id="SFLDS00003">
    <property type="entry name" value="Haloacid_Dehalogenase"/>
    <property type="match status" value="1"/>
</dbReference>
<sequence length="205" mass="22136">MSTYIFDVDGTLIDSVPMYLHGLQDALHARGRDFALSDLTFSNGIPSSDTATQLGYFGSEAKALIAEWLACTKPYAQSVDWIPGMTKTMRQLRQAGHRLGIVTSKAAAEYALDDARFHFSDYVDTAVVAHDTKRNKPFGDPILLALKRLNGSREHAVYVGDTITDSQAAADAQVPFALATWTTAPSGALAPIAYALKTPEALLSL</sequence>
<dbReference type="GO" id="GO:0016787">
    <property type="term" value="F:hydrolase activity"/>
    <property type="evidence" value="ECO:0007669"/>
    <property type="project" value="UniProtKB-KW"/>
</dbReference>
<dbReference type="PANTHER" id="PTHR43434">
    <property type="entry name" value="PHOSPHOGLYCOLATE PHOSPHATASE"/>
    <property type="match status" value="1"/>
</dbReference>
<dbReference type="EMBL" id="JBHTON010000020">
    <property type="protein sequence ID" value="MFD1485113.1"/>
    <property type="molecule type" value="Genomic_DNA"/>
</dbReference>
<dbReference type="InterPro" id="IPR023198">
    <property type="entry name" value="PGP-like_dom2"/>
</dbReference>
<reference evidence="2" key="1">
    <citation type="journal article" date="2019" name="Int. J. Syst. Evol. Microbiol.">
        <title>The Global Catalogue of Microorganisms (GCM) 10K type strain sequencing project: providing services to taxonomists for standard genome sequencing and annotation.</title>
        <authorList>
            <consortium name="The Broad Institute Genomics Platform"/>
            <consortium name="The Broad Institute Genome Sequencing Center for Infectious Disease"/>
            <person name="Wu L."/>
            <person name="Ma J."/>
        </authorList>
    </citation>
    <scope>NUCLEOTIDE SEQUENCE [LARGE SCALE GENOMIC DNA]</scope>
    <source>
        <strain evidence="2">CCM 8903</strain>
    </source>
</reference>
<evidence type="ECO:0000313" key="2">
    <source>
        <dbReference type="Proteomes" id="UP001597252"/>
    </source>
</evidence>
<dbReference type="Pfam" id="PF13419">
    <property type="entry name" value="HAD_2"/>
    <property type="match status" value="1"/>
</dbReference>
<dbReference type="InterPro" id="IPR041492">
    <property type="entry name" value="HAD_2"/>
</dbReference>
<dbReference type="NCBIfam" id="TIGR01549">
    <property type="entry name" value="HAD-SF-IA-v1"/>
    <property type="match status" value="1"/>
</dbReference>
<dbReference type="RefSeq" id="WP_125753159.1">
    <property type="nucleotide sequence ID" value="NZ_JBHTON010000020.1"/>
</dbReference>
<comment type="caution">
    <text evidence="1">The sequence shown here is derived from an EMBL/GenBank/DDBJ whole genome shotgun (WGS) entry which is preliminary data.</text>
</comment>
<organism evidence="1 2">
    <name type="scientific">Lacticaseibacillus baoqingensis</name>
    <dbReference type="NCBI Taxonomy" id="2486013"/>
    <lineage>
        <taxon>Bacteria</taxon>
        <taxon>Bacillati</taxon>
        <taxon>Bacillota</taxon>
        <taxon>Bacilli</taxon>
        <taxon>Lactobacillales</taxon>
        <taxon>Lactobacillaceae</taxon>
        <taxon>Lacticaseibacillus</taxon>
    </lineage>
</organism>
<dbReference type="Gene3D" id="3.40.50.1000">
    <property type="entry name" value="HAD superfamily/HAD-like"/>
    <property type="match status" value="1"/>
</dbReference>
<gene>
    <name evidence="1" type="ORF">ACFQ5J_07715</name>
</gene>
<proteinExistence type="predicted"/>
<protein>
    <submittedName>
        <fullName evidence="1">HAD family hydrolase</fullName>
        <ecNumber evidence="1">3.-.-.-</ecNumber>
    </submittedName>
</protein>
<evidence type="ECO:0000313" key="1">
    <source>
        <dbReference type="EMBL" id="MFD1485113.1"/>
    </source>
</evidence>
<dbReference type="Gene3D" id="1.10.150.240">
    <property type="entry name" value="Putative phosphatase, domain 2"/>
    <property type="match status" value="1"/>
</dbReference>
<dbReference type="Proteomes" id="UP001597252">
    <property type="component" value="Unassembled WGS sequence"/>
</dbReference>
<dbReference type="InterPro" id="IPR036412">
    <property type="entry name" value="HAD-like_sf"/>
</dbReference>
<dbReference type="InterPro" id="IPR023214">
    <property type="entry name" value="HAD_sf"/>
</dbReference>
<keyword evidence="1" id="KW-0378">Hydrolase</keyword>
<dbReference type="InterPro" id="IPR050155">
    <property type="entry name" value="HAD-like_hydrolase_sf"/>
</dbReference>
<dbReference type="InterPro" id="IPR006439">
    <property type="entry name" value="HAD-SF_hydro_IA"/>
</dbReference>
<name>A0ABW4E7K4_9LACO</name>
<dbReference type="EC" id="3.-.-.-" evidence="1"/>
<dbReference type="SFLD" id="SFLDG01129">
    <property type="entry name" value="C1.5:_HAD__Beta-PGM__Phosphata"/>
    <property type="match status" value="1"/>
</dbReference>